<dbReference type="Pfam" id="PF06013">
    <property type="entry name" value="WXG100"/>
    <property type="match status" value="1"/>
</dbReference>
<sequence length="94" mass="9884">MLIHYATPAIAEVAAQIGHAADRTEQNHQRSIATVQANADNFGGAGSAAFNAAITAVNQKYAQSQATIQQAGKVLMQANEEMTHADQKSAGQYV</sequence>
<name>A0A0D1LF93_9MYCO</name>
<accession>A0A0D1LF93</accession>
<reference evidence="1 2" key="1">
    <citation type="submission" date="2015-01" db="EMBL/GenBank/DDBJ databases">
        <title>Genome sequence of Mycobacterium llatzerense and Mycobacterium immunogenum recovered from brain abscess.</title>
        <authorList>
            <person name="Greninger A.L."/>
            <person name="Langelier C."/>
            <person name="Cunningham G."/>
            <person name="Chiu C.Y."/>
            <person name="Miller S."/>
        </authorList>
    </citation>
    <scope>NUCLEOTIDE SEQUENCE [LARGE SCALE GENOMIC DNA]</scope>
    <source>
        <strain evidence="1 2">CLUC14</strain>
    </source>
</reference>
<dbReference type="EMBL" id="JXST01000040">
    <property type="protein sequence ID" value="KIU14631.1"/>
    <property type="molecule type" value="Genomic_DNA"/>
</dbReference>
<dbReference type="AlphaFoldDB" id="A0A0D1LF93"/>
<dbReference type="RefSeq" id="WP_043987572.1">
    <property type="nucleotide sequence ID" value="NZ_JXST01000040.1"/>
</dbReference>
<gene>
    <name evidence="1" type="ORF">TL10_23505</name>
</gene>
<comment type="caution">
    <text evidence="1">The sequence shown here is derived from an EMBL/GenBank/DDBJ whole genome shotgun (WGS) entry which is preliminary data.</text>
</comment>
<dbReference type="Gene3D" id="1.10.287.1060">
    <property type="entry name" value="ESAT-6-like"/>
    <property type="match status" value="1"/>
</dbReference>
<organism evidence="1 2">
    <name type="scientific">Mycolicibacterium llatzerense</name>
    <dbReference type="NCBI Taxonomy" id="280871"/>
    <lineage>
        <taxon>Bacteria</taxon>
        <taxon>Bacillati</taxon>
        <taxon>Actinomycetota</taxon>
        <taxon>Actinomycetes</taxon>
        <taxon>Mycobacteriales</taxon>
        <taxon>Mycobacteriaceae</taxon>
        <taxon>Mycolicibacterium</taxon>
    </lineage>
</organism>
<dbReference type="Proteomes" id="UP000032221">
    <property type="component" value="Unassembled WGS sequence"/>
</dbReference>
<keyword evidence="2" id="KW-1185">Reference proteome</keyword>
<dbReference type="STRING" id="280871.TL10_23505"/>
<dbReference type="InterPro" id="IPR010310">
    <property type="entry name" value="T7SS_ESAT-6-like"/>
</dbReference>
<protein>
    <submittedName>
        <fullName evidence="1">Uncharacterized protein</fullName>
    </submittedName>
</protein>
<dbReference type="InterPro" id="IPR036689">
    <property type="entry name" value="ESAT-6-like_sf"/>
</dbReference>
<proteinExistence type="predicted"/>
<evidence type="ECO:0000313" key="2">
    <source>
        <dbReference type="Proteomes" id="UP000032221"/>
    </source>
</evidence>
<dbReference type="SUPFAM" id="SSF140453">
    <property type="entry name" value="EsxAB dimer-like"/>
    <property type="match status" value="1"/>
</dbReference>
<evidence type="ECO:0000313" key="1">
    <source>
        <dbReference type="EMBL" id="KIU14631.1"/>
    </source>
</evidence>
<dbReference type="PATRIC" id="fig|280871.6.peg.4865"/>